<dbReference type="Proteomes" id="UP000004995">
    <property type="component" value="Unassembled WGS sequence"/>
</dbReference>
<dbReference type="EMBL" id="AGNK02001997">
    <property type="status" value="NOT_ANNOTATED_CDS"/>
    <property type="molecule type" value="Genomic_DNA"/>
</dbReference>
<organism evidence="1 2">
    <name type="scientific">Setaria italica</name>
    <name type="common">Foxtail millet</name>
    <name type="synonym">Panicum italicum</name>
    <dbReference type="NCBI Taxonomy" id="4555"/>
    <lineage>
        <taxon>Eukaryota</taxon>
        <taxon>Viridiplantae</taxon>
        <taxon>Streptophyta</taxon>
        <taxon>Embryophyta</taxon>
        <taxon>Tracheophyta</taxon>
        <taxon>Spermatophyta</taxon>
        <taxon>Magnoliopsida</taxon>
        <taxon>Liliopsida</taxon>
        <taxon>Poales</taxon>
        <taxon>Poaceae</taxon>
        <taxon>PACMAD clade</taxon>
        <taxon>Panicoideae</taxon>
        <taxon>Panicodae</taxon>
        <taxon>Paniceae</taxon>
        <taxon>Cenchrinae</taxon>
        <taxon>Setaria</taxon>
    </lineage>
</organism>
<dbReference type="EnsemblPlants" id="KQL16516">
    <property type="protein sequence ID" value="KQL16516"/>
    <property type="gene ID" value="SETIT_024124mg"/>
</dbReference>
<evidence type="ECO:0000313" key="1">
    <source>
        <dbReference type="EnsemblPlants" id="KQL16516"/>
    </source>
</evidence>
<name>A0A0Q3SAN9_SETIT</name>
<evidence type="ECO:0008006" key="3">
    <source>
        <dbReference type="Google" id="ProtNLM"/>
    </source>
</evidence>
<dbReference type="AlphaFoldDB" id="A0A0Q3SAN9"/>
<protein>
    <recommendedName>
        <fullName evidence="3">C2H2-type domain-containing protein</fullName>
    </recommendedName>
</protein>
<dbReference type="Gramene" id="KQL16516">
    <property type="protein sequence ID" value="KQL16516"/>
    <property type="gene ID" value="SETIT_024124mg"/>
</dbReference>
<accession>A0A0Q3SAN9</accession>
<reference evidence="1" key="2">
    <citation type="submission" date="2018-08" db="UniProtKB">
        <authorList>
            <consortium name="EnsemblPlants"/>
        </authorList>
    </citation>
    <scope>IDENTIFICATION</scope>
    <source>
        <strain evidence="1">Yugu1</strain>
    </source>
</reference>
<keyword evidence="2" id="KW-1185">Reference proteome</keyword>
<reference evidence="2" key="1">
    <citation type="journal article" date="2012" name="Nat. Biotechnol.">
        <title>Reference genome sequence of the model plant Setaria.</title>
        <authorList>
            <person name="Bennetzen J.L."/>
            <person name="Schmutz J."/>
            <person name="Wang H."/>
            <person name="Percifield R."/>
            <person name="Hawkins J."/>
            <person name="Pontaroli A.C."/>
            <person name="Estep M."/>
            <person name="Feng L."/>
            <person name="Vaughn J.N."/>
            <person name="Grimwood J."/>
            <person name="Jenkins J."/>
            <person name="Barry K."/>
            <person name="Lindquist E."/>
            <person name="Hellsten U."/>
            <person name="Deshpande S."/>
            <person name="Wang X."/>
            <person name="Wu X."/>
            <person name="Mitros T."/>
            <person name="Triplett J."/>
            <person name="Yang X."/>
            <person name="Ye C.Y."/>
            <person name="Mauro-Herrera M."/>
            <person name="Wang L."/>
            <person name="Li P."/>
            <person name="Sharma M."/>
            <person name="Sharma R."/>
            <person name="Ronald P.C."/>
            <person name="Panaud O."/>
            <person name="Kellogg E.A."/>
            <person name="Brutnell T.P."/>
            <person name="Doust A.N."/>
            <person name="Tuskan G.A."/>
            <person name="Rokhsar D."/>
            <person name="Devos K.M."/>
        </authorList>
    </citation>
    <scope>NUCLEOTIDE SEQUENCE [LARGE SCALE GENOMIC DNA]</scope>
    <source>
        <strain evidence="2">cv. Yugu1</strain>
    </source>
</reference>
<sequence length="34" mass="3866">TATRQWRCRVCEVECGGPDAFREHCGSELHFDGL</sequence>
<proteinExistence type="predicted"/>
<evidence type="ECO:0000313" key="2">
    <source>
        <dbReference type="Proteomes" id="UP000004995"/>
    </source>
</evidence>
<dbReference type="InParanoid" id="A0A0Q3SAN9"/>